<gene>
    <name evidence="3" type="ORF">Lalb_Chr06g0162341</name>
</gene>
<keyword evidence="2" id="KW-0812">Transmembrane</keyword>
<protein>
    <submittedName>
        <fullName evidence="3">Uncharacterized protein</fullName>
    </submittedName>
</protein>
<organism evidence="3 4">
    <name type="scientific">Lupinus albus</name>
    <name type="common">White lupine</name>
    <name type="synonym">Lupinus termis</name>
    <dbReference type="NCBI Taxonomy" id="3870"/>
    <lineage>
        <taxon>Eukaryota</taxon>
        <taxon>Viridiplantae</taxon>
        <taxon>Streptophyta</taxon>
        <taxon>Embryophyta</taxon>
        <taxon>Tracheophyta</taxon>
        <taxon>Spermatophyta</taxon>
        <taxon>Magnoliopsida</taxon>
        <taxon>eudicotyledons</taxon>
        <taxon>Gunneridae</taxon>
        <taxon>Pentapetalae</taxon>
        <taxon>rosids</taxon>
        <taxon>fabids</taxon>
        <taxon>Fabales</taxon>
        <taxon>Fabaceae</taxon>
        <taxon>Papilionoideae</taxon>
        <taxon>50 kb inversion clade</taxon>
        <taxon>genistoids sensu lato</taxon>
        <taxon>core genistoids</taxon>
        <taxon>Genisteae</taxon>
        <taxon>Lupinus</taxon>
    </lineage>
</organism>
<dbReference type="AlphaFoldDB" id="A0A6A4QB04"/>
<evidence type="ECO:0000256" key="2">
    <source>
        <dbReference type="SAM" id="Phobius"/>
    </source>
</evidence>
<evidence type="ECO:0000313" key="4">
    <source>
        <dbReference type="Proteomes" id="UP000447434"/>
    </source>
</evidence>
<dbReference type="EMBL" id="WOCE01000006">
    <property type="protein sequence ID" value="KAE9611425.1"/>
    <property type="molecule type" value="Genomic_DNA"/>
</dbReference>
<keyword evidence="4" id="KW-1185">Reference proteome</keyword>
<keyword evidence="2" id="KW-1133">Transmembrane helix</keyword>
<keyword evidence="2" id="KW-0472">Membrane</keyword>
<evidence type="ECO:0000313" key="3">
    <source>
        <dbReference type="EMBL" id="KAE9611425.1"/>
    </source>
</evidence>
<accession>A0A6A4QB04</accession>
<sequence length="388" mass="42308">MRRRSDAVSAESSKGSSGGDAIDKSTDGGAKVYTKAYIGNPRRSSFVWLALFLIITYCCSAIYIYQFQSMPVPLTADQAGKRGFSEIEPIKHVKALTEVGPHPVGSDALNLALQVWFLNFVIFSPLFCCIPSDSMLVGNPGSTPEWLGNFVIAAFIAALLSLTLVYLLSYVHISGAKRAIILSTLVLFSLSLAIVLSGVLPPFSEDTARAVNVVHVVDATGRPDEGLDPVSYVSLFSTTPGNLNKEIEQINEGFVCGRDKTVDFVTFSVKYGCWTYNDSRSGRSESDIPTIQFDSDAKENGRITQVSINTKGSVPWALAINTQEIEDFESGSSTHNTDTPLLKLRTDVNRLTPITQRVLTNLPSWCSLFGKFTSPHTLAFLINLPINF</sequence>
<feature type="transmembrane region" description="Helical" evidence="2">
    <location>
        <begin position="150"/>
        <end position="173"/>
    </location>
</feature>
<dbReference type="Proteomes" id="UP000447434">
    <property type="component" value="Chromosome 6"/>
</dbReference>
<feature type="transmembrane region" description="Helical" evidence="2">
    <location>
        <begin position="179"/>
        <end position="200"/>
    </location>
</feature>
<evidence type="ECO:0000256" key="1">
    <source>
        <dbReference type="SAM" id="MobiDB-lite"/>
    </source>
</evidence>
<feature type="region of interest" description="Disordered" evidence="1">
    <location>
        <begin position="1"/>
        <end position="23"/>
    </location>
</feature>
<comment type="caution">
    <text evidence="3">The sequence shown here is derived from an EMBL/GenBank/DDBJ whole genome shotgun (WGS) entry which is preliminary data.</text>
</comment>
<feature type="transmembrane region" description="Helical" evidence="2">
    <location>
        <begin position="45"/>
        <end position="65"/>
    </location>
</feature>
<name>A0A6A4QB04_LUPAL</name>
<proteinExistence type="predicted"/>
<reference evidence="4" key="1">
    <citation type="journal article" date="2020" name="Nat. Commun.">
        <title>Genome sequence of the cluster root forming white lupin.</title>
        <authorList>
            <person name="Hufnagel B."/>
            <person name="Marques A."/>
            <person name="Soriano A."/>
            <person name="Marques L."/>
            <person name="Divol F."/>
            <person name="Doumas P."/>
            <person name="Sallet E."/>
            <person name="Mancinotti D."/>
            <person name="Carrere S."/>
            <person name="Marande W."/>
            <person name="Arribat S."/>
            <person name="Keller J."/>
            <person name="Huneau C."/>
            <person name="Blein T."/>
            <person name="Aime D."/>
            <person name="Laguerre M."/>
            <person name="Taylor J."/>
            <person name="Schubert V."/>
            <person name="Nelson M."/>
            <person name="Geu-Flores F."/>
            <person name="Crespi M."/>
            <person name="Gallardo-Guerrero K."/>
            <person name="Delaux P.-M."/>
            <person name="Salse J."/>
            <person name="Berges H."/>
            <person name="Guyot R."/>
            <person name="Gouzy J."/>
            <person name="Peret B."/>
        </authorList>
    </citation>
    <scope>NUCLEOTIDE SEQUENCE [LARGE SCALE GENOMIC DNA]</scope>
    <source>
        <strain evidence="4">cv. Amiga</strain>
    </source>
</reference>
<dbReference type="OrthoDB" id="1578600at2759"/>